<dbReference type="EC" id="2.7.13.3" evidence="2"/>
<evidence type="ECO:0000313" key="6">
    <source>
        <dbReference type="EMBL" id="MEY9320363.1"/>
    </source>
</evidence>
<dbReference type="Gene3D" id="1.10.287.130">
    <property type="match status" value="1"/>
</dbReference>
<dbReference type="GO" id="GO:0016301">
    <property type="term" value="F:kinase activity"/>
    <property type="evidence" value="ECO:0007669"/>
    <property type="project" value="UniProtKB-KW"/>
</dbReference>
<reference evidence="6 7" key="1">
    <citation type="submission" date="2024-07" db="EMBL/GenBank/DDBJ databases">
        <title>Genomic Encyclopedia of Type Strains, Phase V (KMG-V): Genome sequencing to study the core and pangenomes of soil and plant-associated prokaryotes.</title>
        <authorList>
            <person name="Whitman W."/>
        </authorList>
    </citation>
    <scope>NUCLEOTIDE SEQUENCE [LARGE SCALE GENOMIC DNA]</scope>
    <source>
        <strain evidence="6 7">USDA 415</strain>
    </source>
</reference>
<dbReference type="PANTHER" id="PTHR42878">
    <property type="entry name" value="TWO-COMPONENT HISTIDINE KINASE"/>
    <property type="match status" value="1"/>
</dbReference>
<evidence type="ECO:0000313" key="7">
    <source>
        <dbReference type="Proteomes" id="UP001565471"/>
    </source>
</evidence>
<dbReference type="CDD" id="cd00082">
    <property type="entry name" value="HisKA"/>
    <property type="match status" value="1"/>
</dbReference>
<dbReference type="InterPro" id="IPR050351">
    <property type="entry name" value="BphY/WalK/GraS-like"/>
</dbReference>
<protein>
    <recommendedName>
        <fullName evidence="2">histidine kinase</fullName>
        <ecNumber evidence="2">2.7.13.3</ecNumber>
    </recommendedName>
</protein>
<keyword evidence="3" id="KW-0808">Transferase</keyword>
<dbReference type="InterPro" id="IPR036890">
    <property type="entry name" value="HATPase_C_sf"/>
</dbReference>
<evidence type="ECO:0000259" key="5">
    <source>
        <dbReference type="PROSITE" id="PS50109"/>
    </source>
</evidence>
<dbReference type="EMBL" id="JBGBZA010000002">
    <property type="protein sequence ID" value="MEY9320363.1"/>
    <property type="molecule type" value="Genomic_DNA"/>
</dbReference>
<evidence type="ECO:0000256" key="2">
    <source>
        <dbReference type="ARBA" id="ARBA00012438"/>
    </source>
</evidence>
<evidence type="ECO:0000256" key="4">
    <source>
        <dbReference type="ARBA" id="ARBA00022777"/>
    </source>
</evidence>
<sequence>MLDVVRSRLAIPCGFGSTLRTRTSGVEVEASGGSGHSAGTAQLREQFIAVLGHDLRNPLAAISAGARILQRSGALQEPKELRILDMINSTVTRMSDLIDDILDFARGRLGGGITLHRDAKPIEPVLEQVVDELRTASPQRLIQTDFEINEPVDCDRARIGQLASNLIGNALTHGAPDQPVRMGARTEGGTFRLWVANCGEPIPGSRHAETV</sequence>
<dbReference type="SMART" id="SM00388">
    <property type="entry name" value="HisKA"/>
    <property type="match status" value="1"/>
</dbReference>
<comment type="catalytic activity">
    <reaction evidence="1">
        <text>ATP + protein L-histidine = ADP + protein N-phospho-L-histidine.</text>
        <dbReference type="EC" id="2.7.13.3"/>
    </reaction>
</comment>
<organism evidence="6 7">
    <name type="scientific">Bradyrhizobium elkanii</name>
    <dbReference type="NCBI Taxonomy" id="29448"/>
    <lineage>
        <taxon>Bacteria</taxon>
        <taxon>Pseudomonadati</taxon>
        <taxon>Pseudomonadota</taxon>
        <taxon>Alphaproteobacteria</taxon>
        <taxon>Hyphomicrobiales</taxon>
        <taxon>Nitrobacteraceae</taxon>
        <taxon>Bradyrhizobium</taxon>
    </lineage>
</organism>
<dbReference type="InterPro" id="IPR003661">
    <property type="entry name" value="HisK_dim/P_dom"/>
</dbReference>
<dbReference type="RefSeq" id="WP_075968377.1">
    <property type="nucleotide sequence ID" value="NZ_BJNL01000031.1"/>
</dbReference>
<dbReference type="PANTHER" id="PTHR42878:SF15">
    <property type="entry name" value="BACTERIOPHYTOCHROME"/>
    <property type="match status" value="1"/>
</dbReference>
<gene>
    <name evidence="6" type="ORF">ABIF29_007162</name>
</gene>
<name>A0ABV4FA97_BRAEL</name>
<dbReference type="InterPro" id="IPR036097">
    <property type="entry name" value="HisK_dim/P_sf"/>
</dbReference>
<dbReference type="SUPFAM" id="SSF47384">
    <property type="entry name" value="Homodimeric domain of signal transducing histidine kinase"/>
    <property type="match status" value="1"/>
</dbReference>
<keyword evidence="7" id="KW-1185">Reference proteome</keyword>
<keyword evidence="4 6" id="KW-0418">Kinase</keyword>
<dbReference type="Gene3D" id="3.30.565.10">
    <property type="entry name" value="Histidine kinase-like ATPase, C-terminal domain"/>
    <property type="match status" value="1"/>
</dbReference>
<evidence type="ECO:0000256" key="3">
    <source>
        <dbReference type="ARBA" id="ARBA00022679"/>
    </source>
</evidence>
<feature type="domain" description="Histidine kinase" evidence="5">
    <location>
        <begin position="50"/>
        <end position="211"/>
    </location>
</feature>
<dbReference type="Proteomes" id="UP001565471">
    <property type="component" value="Unassembled WGS sequence"/>
</dbReference>
<dbReference type="PROSITE" id="PS50109">
    <property type="entry name" value="HIS_KIN"/>
    <property type="match status" value="1"/>
</dbReference>
<proteinExistence type="predicted"/>
<dbReference type="Pfam" id="PF00512">
    <property type="entry name" value="HisKA"/>
    <property type="match status" value="1"/>
</dbReference>
<dbReference type="SUPFAM" id="SSF55874">
    <property type="entry name" value="ATPase domain of HSP90 chaperone/DNA topoisomerase II/histidine kinase"/>
    <property type="match status" value="1"/>
</dbReference>
<comment type="caution">
    <text evidence="6">The sequence shown here is derived from an EMBL/GenBank/DDBJ whole genome shotgun (WGS) entry which is preliminary data.</text>
</comment>
<dbReference type="InterPro" id="IPR005467">
    <property type="entry name" value="His_kinase_dom"/>
</dbReference>
<dbReference type="GeneID" id="92951731"/>
<evidence type="ECO:0000256" key="1">
    <source>
        <dbReference type="ARBA" id="ARBA00000085"/>
    </source>
</evidence>
<accession>A0ABV4FA97</accession>